<evidence type="ECO:0000256" key="5">
    <source>
        <dbReference type="ARBA" id="ARBA00023014"/>
    </source>
</evidence>
<organism evidence="7 8">
    <name type="scientific">Candidatus Staskawiczbacteria bacterium RIFCSPHIGHO2_01_FULL_36_16</name>
    <dbReference type="NCBI Taxonomy" id="1802200"/>
    <lineage>
        <taxon>Bacteria</taxon>
        <taxon>Candidatus Staskawicziibacteriota</taxon>
    </lineage>
</organism>
<evidence type="ECO:0000313" key="8">
    <source>
        <dbReference type="Proteomes" id="UP000177190"/>
    </source>
</evidence>
<dbReference type="Proteomes" id="UP000177190">
    <property type="component" value="Unassembled WGS sequence"/>
</dbReference>
<dbReference type="InterPro" id="IPR034466">
    <property type="entry name" value="Methyltransferase_Class_B"/>
</dbReference>
<dbReference type="GO" id="GO:0046872">
    <property type="term" value="F:metal ion binding"/>
    <property type="evidence" value="ECO:0007669"/>
    <property type="project" value="UniProtKB-KW"/>
</dbReference>
<dbReference type="SMART" id="SM00729">
    <property type="entry name" value="Elp3"/>
    <property type="match status" value="1"/>
</dbReference>
<accession>A0A1G2HR25</accession>
<dbReference type="InterPro" id="IPR023404">
    <property type="entry name" value="rSAM_horseshoe"/>
</dbReference>
<dbReference type="InterPro" id="IPR058240">
    <property type="entry name" value="rSAM_sf"/>
</dbReference>
<dbReference type="GO" id="GO:0051536">
    <property type="term" value="F:iron-sulfur cluster binding"/>
    <property type="evidence" value="ECO:0007669"/>
    <property type="project" value="UniProtKB-KW"/>
</dbReference>
<evidence type="ECO:0000256" key="1">
    <source>
        <dbReference type="ARBA" id="ARBA00001966"/>
    </source>
</evidence>
<keyword evidence="3" id="KW-0479">Metal-binding</keyword>
<dbReference type="Pfam" id="PF13282">
    <property type="entry name" value="DUF4070"/>
    <property type="match status" value="1"/>
</dbReference>
<evidence type="ECO:0000256" key="4">
    <source>
        <dbReference type="ARBA" id="ARBA00023004"/>
    </source>
</evidence>
<gene>
    <name evidence="7" type="ORF">A2812_01880</name>
</gene>
<dbReference type="InterPro" id="IPR025274">
    <property type="entry name" value="DUF4070"/>
</dbReference>
<dbReference type="Pfam" id="PF04055">
    <property type="entry name" value="Radical_SAM"/>
    <property type="match status" value="1"/>
</dbReference>
<sequence>MNILLVYPEFLTTFWSWKHLLKFVAKKSAFPPLGLLTVAAMLPKKWNKKLVDLNVSELTDADIQWTDCVFMGAMKTQSDSAKEIIFRCETLGKPVILGGPILQTGYEEFEQVSHLFIGEAEYILPDFLADMEKGLAKRVYEAKKFPDICASPIPLWEMINPEDYASGLIQWSRGCPYECEFCDIDSLNGRVPRVKSIFQFLAELDAMYQAGFRGAMLIADDNFVGNMAKTRIMLAELAKWQRKRGYPFNFTIEAPITIADKQKLMEAMVAANVGKVFLGLETPNKASLAECAKRQNLNRDLVADVKKIQKSGLIPMSGYIVGFDNDSPATFIYNMIDFIQNSGVVIAMVGVLQAPLGTKLYTRLKRDGRLLKQASGNNTDCYPNFIPAMPVEILVAGYKKIIGTIYSPKEFYQRICIFLEGYNPSKRVKIKIDKESKEAFLRSIWHIGIFGSWKAKWYYWRTIFTALSKYRSAFAEAVAMQIYGAHFQKIAEAIKKS</sequence>
<dbReference type="SFLD" id="SFLDG01123">
    <property type="entry name" value="methyltransferase_(Class_B)"/>
    <property type="match status" value="1"/>
</dbReference>
<keyword evidence="5" id="KW-0411">Iron-sulfur</keyword>
<evidence type="ECO:0000313" key="7">
    <source>
        <dbReference type="EMBL" id="OGZ64996.1"/>
    </source>
</evidence>
<name>A0A1G2HR25_9BACT</name>
<feature type="domain" description="Radical SAM core" evidence="6">
    <location>
        <begin position="161"/>
        <end position="392"/>
    </location>
</feature>
<comment type="cofactor">
    <cofactor evidence="1">
        <name>[4Fe-4S] cluster</name>
        <dbReference type="ChEBI" id="CHEBI:49883"/>
    </cofactor>
</comment>
<dbReference type="SFLD" id="SFLDG01082">
    <property type="entry name" value="B12-binding_domain_containing"/>
    <property type="match status" value="1"/>
</dbReference>
<reference evidence="7 8" key="1">
    <citation type="journal article" date="2016" name="Nat. Commun.">
        <title>Thousands of microbial genomes shed light on interconnected biogeochemical processes in an aquifer system.</title>
        <authorList>
            <person name="Anantharaman K."/>
            <person name="Brown C.T."/>
            <person name="Hug L.A."/>
            <person name="Sharon I."/>
            <person name="Castelle C.J."/>
            <person name="Probst A.J."/>
            <person name="Thomas B.C."/>
            <person name="Singh A."/>
            <person name="Wilkins M.J."/>
            <person name="Karaoz U."/>
            <person name="Brodie E.L."/>
            <person name="Williams K.H."/>
            <person name="Hubbard S.S."/>
            <person name="Banfield J.F."/>
        </authorList>
    </citation>
    <scope>NUCLEOTIDE SEQUENCE [LARGE SCALE GENOMIC DNA]</scope>
</reference>
<keyword evidence="2" id="KW-0949">S-adenosyl-L-methionine</keyword>
<keyword evidence="4" id="KW-0408">Iron</keyword>
<dbReference type="AlphaFoldDB" id="A0A1G2HR25"/>
<evidence type="ECO:0000256" key="3">
    <source>
        <dbReference type="ARBA" id="ARBA00022723"/>
    </source>
</evidence>
<dbReference type="SFLD" id="SFLDF00303">
    <property type="entry name" value="hopanoid_C2-methyltransferase"/>
    <property type="match status" value="1"/>
</dbReference>
<dbReference type="Gene3D" id="3.80.30.20">
    <property type="entry name" value="tm_1862 like domain"/>
    <property type="match status" value="1"/>
</dbReference>
<dbReference type="InterPro" id="IPR006638">
    <property type="entry name" value="Elp3/MiaA/NifB-like_rSAM"/>
</dbReference>
<dbReference type="PANTHER" id="PTHR43409:SF3">
    <property type="entry name" value="HYPOTHETICAL METHYLTRANSFERASE"/>
    <property type="match status" value="1"/>
</dbReference>
<evidence type="ECO:0000256" key="2">
    <source>
        <dbReference type="ARBA" id="ARBA00022691"/>
    </source>
</evidence>
<dbReference type="EMBL" id="MHOM01000016">
    <property type="protein sequence ID" value="OGZ64996.1"/>
    <property type="molecule type" value="Genomic_DNA"/>
</dbReference>
<dbReference type="PANTHER" id="PTHR43409">
    <property type="entry name" value="ANAEROBIC MAGNESIUM-PROTOPORPHYRIN IX MONOMETHYL ESTER CYCLASE-RELATED"/>
    <property type="match status" value="1"/>
</dbReference>
<dbReference type="Gene3D" id="3.40.50.280">
    <property type="entry name" value="Cobalamin-binding domain"/>
    <property type="match status" value="1"/>
</dbReference>
<dbReference type="STRING" id="1802200.A2812_01880"/>
<dbReference type="SUPFAM" id="SSF102114">
    <property type="entry name" value="Radical SAM enzymes"/>
    <property type="match status" value="1"/>
</dbReference>
<proteinExistence type="predicted"/>
<dbReference type="PROSITE" id="PS51918">
    <property type="entry name" value="RADICAL_SAM"/>
    <property type="match status" value="1"/>
</dbReference>
<dbReference type="InterPro" id="IPR007197">
    <property type="entry name" value="rSAM"/>
</dbReference>
<dbReference type="InterPro" id="IPR034530">
    <property type="entry name" value="HpnP-like"/>
</dbReference>
<evidence type="ECO:0000259" key="6">
    <source>
        <dbReference type="PROSITE" id="PS51918"/>
    </source>
</evidence>
<dbReference type="SFLD" id="SFLDS00029">
    <property type="entry name" value="Radical_SAM"/>
    <property type="match status" value="1"/>
</dbReference>
<dbReference type="InterPro" id="IPR051198">
    <property type="entry name" value="BchE-like"/>
</dbReference>
<comment type="caution">
    <text evidence="7">The sequence shown here is derived from an EMBL/GenBank/DDBJ whole genome shotgun (WGS) entry which is preliminary data.</text>
</comment>
<dbReference type="GO" id="GO:0005829">
    <property type="term" value="C:cytosol"/>
    <property type="evidence" value="ECO:0007669"/>
    <property type="project" value="TreeGrafter"/>
</dbReference>
<protein>
    <recommendedName>
        <fullName evidence="6">Radical SAM core domain-containing protein</fullName>
    </recommendedName>
</protein>
<dbReference type="GO" id="GO:0003824">
    <property type="term" value="F:catalytic activity"/>
    <property type="evidence" value="ECO:0007669"/>
    <property type="project" value="InterPro"/>
</dbReference>